<feature type="domain" description="Peptidase M24 C-terminal" evidence="8">
    <location>
        <begin position="592"/>
        <end position="654"/>
    </location>
</feature>
<dbReference type="Gene3D" id="3.40.350.10">
    <property type="entry name" value="Creatinase/prolidase N-terminal domain"/>
    <property type="match status" value="2"/>
</dbReference>
<dbReference type="InterPro" id="IPR000587">
    <property type="entry name" value="Creatinase_N"/>
</dbReference>
<keyword evidence="1" id="KW-0645">Protease</keyword>
<dbReference type="InterPro" id="IPR000994">
    <property type="entry name" value="Pept_M24"/>
</dbReference>
<sequence>MSNHTTAETALALLRQKMQDKQLDYYLVGSTDPHSNEYVPAHWQYLAEVSGFTGSLGYLLVSQNFAGLWVDSRYHIQAERECPDSIRIFHVGNPGVPPLHEYWQQCLTAATKQTCLGFDGSCFSHSSLNRLLSISASLGGLIDGESLCLGELWLPETEQGTRLARPDSPVCSYKPEYAGQGRKEKVQQVRELMATTGSDYYPIPLLDNIAWLLNIRADDIPYNPVAISYLILGQQSVCWYIGEHRISGELVAELRSDIPELEIKPYGEFYRDCRLLARQQPPARFLLTQRCNMMILGILLRGGGEPETHKPSQRKLMQPLSGPLFRDIITDLKTIKNPTEQEQLRKIMAIDGAAIVAFHSWLRPRPNRQNGTSPARQNIDLQDREFDEYQIGQKVIEFRCQIAGERGRGESFAPIVGFCDNSALPHYSAAAEGSHTIRRSGGWMLIDSGGQYLGGTTDMTRCFSLEADFAAPRFESGAPSEDLRKIYTLVLRGHLLLQNSRFPQGTLGIQLDTLARSFLWSERLDYRHGTGHGVGSFLNVHEGPASISPSPLNELLKAGMLISNEPGYYREGAFGIRIENLMLVQVDEQDPNWLCFEPVTVFPYERELICLEQMTPQEKLWVNRYHANCLQRVLRSGKLNEEQENWLRWRCAPLEIS</sequence>
<gene>
    <name evidence="9" type="ORF">P0082_09190</name>
</gene>
<accession>A0ABY8MGI3</accession>
<name>A0ABY8MGI3_9SPIO</name>
<organism evidence="9 10">
    <name type="scientific">Candidatus Haliotispira prima</name>
    <dbReference type="NCBI Taxonomy" id="3034016"/>
    <lineage>
        <taxon>Bacteria</taxon>
        <taxon>Pseudomonadati</taxon>
        <taxon>Spirochaetota</taxon>
        <taxon>Spirochaetia</taxon>
        <taxon>Spirochaetales</taxon>
        <taxon>Spirochaetaceae</taxon>
        <taxon>Candidatus Haliotispira</taxon>
    </lineage>
</organism>
<dbReference type="InterPro" id="IPR036005">
    <property type="entry name" value="Creatinase/aminopeptidase-like"/>
</dbReference>
<dbReference type="Proteomes" id="UP001228690">
    <property type="component" value="Chromosome"/>
</dbReference>
<evidence type="ECO:0000259" key="7">
    <source>
        <dbReference type="Pfam" id="PF01321"/>
    </source>
</evidence>
<proteinExistence type="inferred from homology"/>
<dbReference type="InterPro" id="IPR050422">
    <property type="entry name" value="X-Pro_aminopeptidase_P"/>
</dbReference>
<dbReference type="PANTHER" id="PTHR43763">
    <property type="entry name" value="XAA-PRO AMINOPEPTIDASE 1"/>
    <property type="match status" value="1"/>
</dbReference>
<dbReference type="PANTHER" id="PTHR43763:SF6">
    <property type="entry name" value="XAA-PRO AMINOPEPTIDASE 1"/>
    <property type="match status" value="1"/>
</dbReference>
<evidence type="ECO:0000256" key="3">
    <source>
        <dbReference type="ARBA" id="ARBA00022801"/>
    </source>
</evidence>
<evidence type="ECO:0000259" key="6">
    <source>
        <dbReference type="Pfam" id="PF00557"/>
    </source>
</evidence>
<dbReference type="PROSITE" id="PS00491">
    <property type="entry name" value="PROLINE_PEPTIDASE"/>
    <property type="match status" value="1"/>
</dbReference>
<dbReference type="InterPro" id="IPR029149">
    <property type="entry name" value="Creatin/AminoP/Spt16_N"/>
</dbReference>
<keyword evidence="4" id="KW-0482">Metalloprotease</keyword>
<dbReference type="InterPro" id="IPR032416">
    <property type="entry name" value="Peptidase_M24_C"/>
</dbReference>
<keyword evidence="10" id="KW-1185">Reference proteome</keyword>
<feature type="domain" description="Peptidase M24" evidence="6">
    <location>
        <begin position="342"/>
        <end position="585"/>
    </location>
</feature>
<dbReference type="Gene3D" id="3.90.230.10">
    <property type="entry name" value="Creatinase/methionine aminopeptidase superfamily"/>
    <property type="match status" value="1"/>
</dbReference>
<dbReference type="Pfam" id="PF16189">
    <property type="entry name" value="Creatinase_N_2"/>
    <property type="match status" value="1"/>
</dbReference>
<evidence type="ECO:0000256" key="5">
    <source>
        <dbReference type="RuleBase" id="RU000590"/>
    </source>
</evidence>
<dbReference type="InterPro" id="IPR001131">
    <property type="entry name" value="Peptidase_M24B_aminopep-P_CS"/>
</dbReference>
<reference evidence="9 10" key="1">
    <citation type="submission" date="2023-04" db="EMBL/GenBank/DDBJ databases">
        <title>Spirochaete genome identified in red abalone sample constitutes a novel genus.</title>
        <authorList>
            <person name="Sharma S.P."/>
            <person name="Purcell C.M."/>
            <person name="Hyde J.R."/>
            <person name="Severin A.J."/>
        </authorList>
    </citation>
    <scope>NUCLEOTIDE SEQUENCE [LARGE SCALE GENOMIC DNA]</scope>
    <source>
        <strain evidence="9 10">SP-2023</strain>
    </source>
</reference>
<dbReference type="SUPFAM" id="SSF53092">
    <property type="entry name" value="Creatinase/prolidase N-terminal domain"/>
    <property type="match status" value="1"/>
</dbReference>
<evidence type="ECO:0000259" key="8">
    <source>
        <dbReference type="Pfam" id="PF16188"/>
    </source>
</evidence>
<dbReference type="EMBL" id="CP123443">
    <property type="protein sequence ID" value="WGK68650.1"/>
    <property type="molecule type" value="Genomic_DNA"/>
</dbReference>
<keyword evidence="3" id="KW-0378">Hydrolase</keyword>
<evidence type="ECO:0000256" key="2">
    <source>
        <dbReference type="ARBA" id="ARBA00022723"/>
    </source>
</evidence>
<feature type="domain" description="Creatinase N-terminal" evidence="7">
    <location>
        <begin position="13"/>
        <end position="131"/>
    </location>
</feature>
<dbReference type="SUPFAM" id="SSF55920">
    <property type="entry name" value="Creatinase/aminopeptidase"/>
    <property type="match status" value="1"/>
</dbReference>
<protein>
    <submittedName>
        <fullName evidence="9">M24 family metallopeptidase</fullName>
    </submittedName>
</protein>
<comment type="similarity">
    <text evidence="5">Belongs to the peptidase M24B family.</text>
</comment>
<evidence type="ECO:0000313" key="9">
    <source>
        <dbReference type="EMBL" id="WGK68650.1"/>
    </source>
</evidence>
<dbReference type="Pfam" id="PF16188">
    <property type="entry name" value="Peptidase_M24_C"/>
    <property type="match status" value="1"/>
</dbReference>
<evidence type="ECO:0000313" key="10">
    <source>
        <dbReference type="Proteomes" id="UP001228690"/>
    </source>
</evidence>
<evidence type="ECO:0000256" key="1">
    <source>
        <dbReference type="ARBA" id="ARBA00022670"/>
    </source>
</evidence>
<keyword evidence="2 5" id="KW-0479">Metal-binding</keyword>
<dbReference type="RefSeq" id="WP_326926836.1">
    <property type="nucleotide sequence ID" value="NZ_CP123443.1"/>
</dbReference>
<evidence type="ECO:0000256" key="4">
    <source>
        <dbReference type="ARBA" id="ARBA00023049"/>
    </source>
</evidence>
<dbReference type="Pfam" id="PF01321">
    <property type="entry name" value="Creatinase_N"/>
    <property type="match status" value="1"/>
</dbReference>
<dbReference type="Pfam" id="PF00557">
    <property type="entry name" value="Peptidase_M24"/>
    <property type="match status" value="1"/>
</dbReference>